<protein>
    <submittedName>
        <fullName evidence="1">Uncharacterized protein</fullName>
    </submittedName>
</protein>
<proteinExistence type="predicted"/>
<dbReference type="EMBL" id="RZUH01000017">
    <property type="protein sequence ID" value="KAA8825381.1"/>
    <property type="molecule type" value="Genomic_DNA"/>
</dbReference>
<evidence type="ECO:0000313" key="2">
    <source>
        <dbReference type="Proteomes" id="UP000410049"/>
    </source>
</evidence>
<sequence length="283" mass="31416">MCISASPSAWIGWIAAASKAVDASAKALGRLGVRTADRMLERAAGALPLMAAGRMWRIAVSGLLDVEADLMANRRWARRRAAGSSATVFEDKRECDAAHRAAGPASPFAADFDPIELDDDVDLDRFARLGDDWLRLRPLLPAMRTRAALRFRYTGRHRAEGVYHPAHRNIAVDPRHPSVLVHELMHHLDHTTAGHDLSLEPPFRPILDAYREGLDRTRITGDPERWLAPTEVFARAGELWVSRRGGDGSALLDTAAEYATRWDYAPFKGMETDIDRVFDALFA</sequence>
<gene>
    <name evidence="1" type="ORF">EMO91_12515</name>
</gene>
<comment type="caution">
    <text evidence="1">The sequence shown here is derived from an EMBL/GenBank/DDBJ whole genome shotgun (WGS) entry which is preliminary data.</text>
</comment>
<name>A0A5M9ZFY2_9BIFI</name>
<dbReference type="RefSeq" id="WP_150380218.1">
    <property type="nucleotide sequence ID" value="NZ_RZUH01000017.1"/>
</dbReference>
<dbReference type="AlphaFoldDB" id="A0A5M9ZFY2"/>
<dbReference type="Proteomes" id="UP000410049">
    <property type="component" value="Unassembled WGS sequence"/>
</dbReference>
<evidence type="ECO:0000313" key="1">
    <source>
        <dbReference type="EMBL" id="KAA8825381.1"/>
    </source>
</evidence>
<organism evidence="1 2">
    <name type="scientific">Bifidobacterium myosotis</name>
    <dbReference type="NCBI Taxonomy" id="1630166"/>
    <lineage>
        <taxon>Bacteria</taxon>
        <taxon>Bacillati</taxon>
        <taxon>Actinomycetota</taxon>
        <taxon>Actinomycetes</taxon>
        <taxon>Bifidobacteriales</taxon>
        <taxon>Bifidobacteriaceae</taxon>
        <taxon>Bifidobacterium</taxon>
    </lineage>
</organism>
<reference evidence="1 2" key="1">
    <citation type="journal article" date="2019" name="Syst. Appl. Microbiol.">
        <title>Characterization of Bifidobacterium species in feaces of the Egyptian fruit bat: Description of B. vespertilionis sp. nov. and B. rousetti sp. nov.</title>
        <authorList>
            <person name="Modesto M."/>
            <person name="Satti M."/>
            <person name="Watanabe K."/>
            <person name="Puglisi E."/>
            <person name="Morelli L."/>
            <person name="Huang C.-H."/>
            <person name="Liou J.-S."/>
            <person name="Miyashita M."/>
            <person name="Tamura T."/>
            <person name="Saito S."/>
            <person name="Mori K."/>
            <person name="Huang L."/>
            <person name="Sciavilla P."/>
            <person name="Sandri C."/>
            <person name="Spiezio C."/>
            <person name="Vitali F."/>
            <person name="Cavalieri D."/>
            <person name="Perpetuini G."/>
            <person name="Tofalo R."/>
            <person name="Bonetti A."/>
            <person name="Arita M."/>
            <person name="Mattarelli P."/>
        </authorList>
    </citation>
    <scope>NUCLEOTIDE SEQUENCE [LARGE SCALE GENOMIC DNA]</scope>
    <source>
        <strain evidence="1 2">RST17</strain>
    </source>
</reference>
<accession>A0A5M9ZFY2</accession>